<comment type="catalytic activity">
    <reaction evidence="1">
        <text>(7R,8S)-7,8-diammoniononanoate + CO2 + ATP = (4R,5S)-dethiobiotin + ADP + phosphate + 3 H(+)</text>
        <dbReference type="Rhea" id="RHEA:15805"/>
        <dbReference type="ChEBI" id="CHEBI:15378"/>
        <dbReference type="ChEBI" id="CHEBI:16526"/>
        <dbReference type="ChEBI" id="CHEBI:30616"/>
        <dbReference type="ChEBI" id="CHEBI:43474"/>
        <dbReference type="ChEBI" id="CHEBI:149469"/>
        <dbReference type="ChEBI" id="CHEBI:149473"/>
        <dbReference type="ChEBI" id="CHEBI:456216"/>
        <dbReference type="EC" id="6.3.3.3"/>
    </reaction>
</comment>
<sequence length="228" mass="23375">MSLPPVVAVTGTDTDVGKTIVTAALAAALQGAGRSVAAYKPAQTGVGPGDEGDMQVVRRLTGATIAEGCRLTEPMAPVPAAEIDGVRLPRLDDHRHEVAALSGQHDHVLVEGAGGLLVELTGARETIADLAGALDAAVIVVVRAALGTLNHTMLTVEALHRRGRRIAGIVIGSWPADPGIVERDNYRYLAALDVPLLGTIPAGAAQRPDFASAAIGWLGADKDANRSG</sequence>
<dbReference type="RefSeq" id="WP_159547565.1">
    <property type="nucleotide sequence ID" value="NZ_CP047156.1"/>
</dbReference>
<dbReference type="NCBIfam" id="TIGR00347">
    <property type="entry name" value="bioD"/>
    <property type="match status" value="1"/>
</dbReference>
<dbReference type="HAMAP" id="MF_00336">
    <property type="entry name" value="BioD"/>
    <property type="match status" value="1"/>
</dbReference>
<feature type="binding site" evidence="1">
    <location>
        <begin position="111"/>
        <end position="114"/>
    </location>
    <ligand>
        <name>ATP</name>
        <dbReference type="ChEBI" id="CHEBI:30616"/>
    </ligand>
</feature>
<dbReference type="InterPro" id="IPR027417">
    <property type="entry name" value="P-loop_NTPase"/>
</dbReference>
<keyword evidence="1 2" id="KW-0436">Ligase</keyword>
<evidence type="ECO:0000313" key="2">
    <source>
        <dbReference type="EMBL" id="QHC02450.1"/>
    </source>
</evidence>
<feature type="binding site" evidence="1">
    <location>
        <position position="19"/>
    </location>
    <ligand>
        <name>Mg(2+)</name>
        <dbReference type="ChEBI" id="CHEBI:18420"/>
    </ligand>
</feature>
<evidence type="ECO:0000313" key="3">
    <source>
        <dbReference type="Proteomes" id="UP000463857"/>
    </source>
</evidence>
<comment type="subunit">
    <text evidence="1">Homodimer.</text>
</comment>
<dbReference type="InParanoid" id="A0A7L4YTM2"/>
<organism evidence="2 3">
    <name type="scientific">Epidermidibacterium keratini</name>
    <dbReference type="NCBI Taxonomy" id="1891644"/>
    <lineage>
        <taxon>Bacteria</taxon>
        <taxon>Bacillati</taxon>
        <taxon>Actinomycetota</taxon>
        <taxon>Actinomycetes</taxon>
        <taxon>Sporichthyales</taxon>
        <taxon>Sporichthyaceae</taxon>
        <taxon>Epidermidibacterium</taxon>
    </lineage>
</organism>
<comment type="caution">
    <text evidence="1">Lacks conserved residue(s) required for the propagation of feature annotation.</text>
</comment>
<keyword evidence="1" id="KW-0067">ATP-binding</keyword>
<dbReference type="GO" id="GO:0000287">
    <property type="term" value="F:magnesium ion binding"/>
    <property type="evidence" value="ECO:0007669"/>
    <property type="project" value="UniProtKB-UniRule"/>
</dbReference>
<keyword evidence="3" id="KW-1185">Reference proteome</keyword>
<dbReference type="CDD" id="cd03109">
    <property type="entry name" value="DTBS"/>
    <property type="match status" value="1"/>
</dbReference>
<feature type="binding site" evidence="1">
    <location>
        <position position="53"/>
    </location>
    <ligand>
        <name>Mg(2+)</name>
        <dbReference type="ChEBI" id="CHEBI:18420"/>
    </ligand>
</feature>
<comment type="cofactor">
    <cofactor evidence="1">
        <name>Mg(2+)</name>
        <dbReference type="ChEBI" id="CHEBI:18420"/>
    </cofactor>
</comment>
<dbReference type="Proteomes" id="UP000463857">
    <property type="component" value="Chromosome"/>
</dbReference>
<dbReference type="EC" id="6.3.3.3" evidence="1"/>
<dbReference type="GO" id="GO:0005829">
    <property type="term" value="C:cytosol"/>
    <property type="evidence" value="ECO:0007669"/>
    <property type="project" value="TreeGrafter"/>
</dbReference>
<gene>
    <name evidence="1 2" type="primary">bioD</name>
    <name evidence="2" type="ORF">EK0264_13780</name>
</gene>
<name>A0A7L4YTM2_9ACTN</name>
<keyword evidence="1" id="KW-0093">Biotin biosynthesis</keyword>
<feature type="binding site" evidence="1">
    <location>
        <position position="111"/>
    </location>
    <ligand>
        <name>Mg(2+)</name>
        <dbReference type="ChEBI" id="CHEBI:18420"/>
    </ligand>
</feature>
<comment type="similarity">
    <text evidence="1">Belongs to the dethiobiotin synthetase family.</text>
</comment>
<dbReference type="UniPathway" id="UPA00078">
    <property type="reaction ID" value="UER00161"/>
</dbReference>
<comment type="subcellular location">
    <subcellularLocation>
        <location evidence="1">Cytoplasm</location>
    </subcellularLocation>
</comment>
<dbReference type="AlphaFoldDB" id="A0A7L4YTM2"/>
<keyword evidence="1" id="KW-0479">Metal-binding</keyword>
<dbReference type="GO" id="GO:0004141">
    <property type="term" value="F:dethiobiotin synthase activity"/>
    <property type="evidence" value="ECO:0007669"/>
    <property type="project" value="UniProtKB-UniRule"/>
</dbReference>
<evidence type="ECO:0000256" key="1">
    <source>
        <dbReference type="HAMAP-Rule" id="MF_00336"/>
    </source>
</evidence>
<reference evidence="2 3" key="1">
    <citation type="journal article" date="2018" name="Int. J. Syst. Evol. Microbiol.">
        <title>Epidermidibacterium keratini gen. nov., sp. nov., a member of the family Sporichthyaceae, isolated from keratin epidermis.</title>
        <authorList>
            <person name="Lee D.G."/>
            <person name="Trujillo M.E."/>
            <person name="Kang S."/>
            <person name="Nam J.J."/>
            <person name="Kim Y.J."/>
        </authorList>
    </citation>
    <scope>NUCLEOTIDE SEQUENCE [LARGE SCALE GENOMIC DNA]</scope>
    <source>
        <strain evidence="2 3">EPI-7</strain>
    </source>
</reference>
<accession>A0A7L4YTM2</accession>
<proteinExistence type="inferred from homology"/>
<feature type="binding site" evidence="1">
    <location>
        <position position="44"/>
    </location>
    <ligand>
        <name>substrate</name>
    </ligand>
</feature>
<comment type="function">
    <text evidence="1">Catalyzes a mechanistically unusual reaction, the ATP-dependent insertion of CO2 between the N7 and N8 nitrogen atoms of 7,8-diaminopelargonic acid (DAPA, also called 7,8-diammoniononanoate) to form a ureido ring.</text>
</comment>
<dbReference type="Gene3D" id="3.40.50.300">
    <property type="entry name" value="P-loop containing nucleotide triphosphate hydrolases"/>
    <property type="match status" value="1"/>
</dbReference>
<dbReference type="GO" id="GO:0005524">
    <property type="term" value="F:ATP binding"/>
    <property type="evidence" value="ECO:0007669"/>
    <property type="project" value="UniProtKB-UniRule"/>
</dbReference>
<dbReference type="PIRSF" id="PIRSF006755">
    <property type="entry name" value="DTB_synth"/>
    <property type="match status" value="1"/>
</dbReference>
<dbReference type="InterPro" id="IPR004472">
    <property type="entry name" value="DTB_synth_BioD"/>
</dbReference>
<dbReference type="KEGG" id="eke:EK0264_13780"/>
<dbReference type="GO" id="GO:0009102">
    <property type="term" value="P:biotin biosynthetic process"/>
    <property type="evidence" value="ECO:0007669"/>
    <property type="project" value="UniProtKB-UniRule"/>
</dbReference>
<dbReference type="Pfam" id="PF13500">
    <property type="entry name" value="AAA_26"/>
    <property type="match status" value="1"/>
</dbReference>
<comment type="pathway">
    <text evidence="1">Cofactor biosynthesis; biotin biosynthesis; biotin from 7,8-diaminononanoate: step 1/2.</text>
</comment>
<dbReference type="PANTHER" id="PTHR43210:SF5">
    <property type="entry name" value="DETHIOBIOTIN SYNTHETASE"/>
    <property type="match status" value="1"/>
</dbReference>
<feature type="active site" evidence="1">
    <location>
        <position position="40"/>
    </location>
</feature>
<keyword evidence="1" id="KW-0460">Magnesium</keyword>
<protein>
    <recommendedName>
        <fullName evidence="1">ATP-dependent dethiobiotin synthetase BioD</fullName>
        <ecNumber evidence="1">6.3.3.3</ecNumber>
    </recommendedName>
    <alternativeName>
        <fullName evidence="1">DTB synthetase</fullName>
        <shortName evidence="1">DTBS</shortName>
    </alternativeName>
    <alternativeName>
        <fullName evidence="1">Dethiobiotin synthase</fullName>
    </alternativeName>
</protein>
<dbReference type="EMBL" id="CP047156">
    <property type="protein sequence ID" value="QHC02450.1"/>
    <property type="molecule type" value="Genomic_DNA"/>
</dbReference>
<feature type="binding site" evidence="1">
    <location>
        <begin position="172"/>
        <end position="173"/>
    </location>
    <ligand>
        <name>ATP</name>
        <dbReference type="ChEBI" id="CHEBI:30616"/>
    </ligand>
</feature>
<dbReference type="OrthoDB" id="9802610at2"/>
<dbReference type="FunCoup" id="A0A7L4YTM2">
    <property type="interactions" value="112"/>
</dbReference>
<dbReference type="SUPFAM" id="SSF52540">
    <property type="entry name" value="P-loop containing nucleoside triphosphate hydrolases"/>
    <property type="match status" value="1"/>
</dbReference>
<keyword evidence="1" id="KW-0963">Cytoplasm</keyword>
<keyword evidence="1" id="KW-0547">Nucleotide-binding</keyword>
<dbReference type="PANTHER" id="PTHR43210">
    <property type="entry name" value="DETHIOBIOTIN SYNTHETASE"/>
    <property type="match status" value="1"/>
</dbReference>
<feature type="binding site" evidence="1">
    <location>
        <position position="53"/>
    </location>
    <ligand>
        <name>ATP</name>
        <dbReference type="ChEBI" id="CHEBI:30616"/>
    </ligand>
</feature>
<feature type="binding site" evidence="1">
    <location>
        <begin position="15"/>
        <end position="20"/>
    </location>
    <ligand>
        <name>ATP</name>
        <dbReference type="ChEBI" id="CHEBI:30616"/>
    </ligand>
</feature>